<accession>A0A7M1XME2</accession>
<sequence>MSFMATTANILTLLKYYTSKQKSPFVEYNEFADYLHRYAQHHMSENSDLVVYCGSSYLETLDEELHQLIGKKQIVITSVHNKDHILVLPYLVEHYAAIYRSVESTITVPYPIYSDLPKNCPTSILTQVTALDTIYQFFEKQELNDKVLYSLVFDKGVPSILFPSNIPVSVLVSTALGKLQHLLAKGESHDYFLKKLSISNPGKELSIKSFFAQFVAKPEAALDVIKDTGETFYYWSQLFFFIKQDYTKLKDLTPEDTNILQAVAIAEIATSYYKSKASERQVKNEAFEVLDRLLKNPPYYHSMSDILKMKDPSGVLLLGQYKEDELKAHLDFLTTESQPNELPDLLIFKVSEEEGYFICKDKVMPLIIRLTNDARVLIRESLVKQWYKVLLDFETLPEMKESAAFERCLERELSSCEPILYGLLGSNFLSVIAFDDHTPGRVALFRDGMLVPYSEMLMLSRAEIYSDAKIKLPFWYGLPVISWLMSILLKKPKAKKPVKKPPVKTATRTLTDEERSVEQEKVRKLDTADSFDPKKSRKRELRKAAGEVEKLIVPPESTLDRELESYISEWNDRIGKRNHDNLTEDVNNLIRDYMRKTLRSLRTEAFTYDRIKSLADSLVSSPSMMQIKNHPALKHYIELYMVKLIKNLPA</sequence>
<dbReference type="KEGG" id="trc:DYE49_10595"/>
<protein>
    <submittedName>
        <fullName evidence="2">Uncharacterized protein</fullName>
    </submittedName>
</protein>
<organism evidence="2 3">
    <name type="scientific">Treponema rectale</name>
    <dbReference type="NCBI Taxonomy" id="744512"/>
    <lineage>
        <taxon>Bacteria</taxon>
        <taxon>Pseudomonadati</taxon>
        <taxon>Spirochaetota</taxon>
        <taxon>Spirochaetia</taxon>
        <taxon>Spirochaetales</taxon>
        <taxon>Treponemataceae</taxon>
        <taxon>Treponema</taxon>
    </lineage>
</organism>
<name>A0A7M1XME2_9SPIR</name>
<reference evidence="2 3" key="1">
    <citation type="submission" date="2018-08" db="EMBL/GenBank/DDBJ databases">
        <title>The first complete genome of Treponema rectale (CHPAT), a commensal spirochete of the bovine rectum.</title>
        <authorList>
            <person name="Staton G.J."/>
            <person name="Clegg S.R."/>
            <person name="Carter S.D."/>
            <person name="Radford A.D."/>
            <person name="Darby A."/>
            <person name="Hall N."/>
            <person name="Birtles R.J."/>
            <person name="Evans N.J."/>
        </authorList>
    </citation>
    <scope>NUCLEOTIDE SEQUENCE [LARGE SCALE GENOMIC DNA]</scope>
    <source>
        <strain evidence="2 3">CHPA</strain>
    </source>
</reference>
<proteinExistence type="predicted"/>
<evidence type="ECO:0000313" key="3">
    <source>
        <dbReference type="Proteomes" id="UP000593591"/>
    </source>
</evidence>
<dbReference type="EMBL" id="CP031517">
    <property type="protein sequence ID" value="QOS40874.1"/>
    <property type="molecule type" value="Genomic_DNA"/>
</dbReference>
<feature type="region of interest" description="Disordered" evidence="1">
    <location>
        <begin position="497"/>
        <end position="518"/>
    </location>
</feature>
<evidence type="ECO:0000313" key="2">
    <source>
        <dbReference type="EMBL" id="QOS40874.1"/>
    </source>
</evidence>
<dbReference type="AlphaFoldDB" id="A0A7M1XME2"/>
<gene>
    <name evidence="2" type="ORF">DYE49_10595</name>
</gene>
<dbReference type="Proteomes" id="UP000593591">
    <property type="component" value="Chromosome"/>
</dbReference>
<evidence type="ECO:0000256" key="1">
    <source>
        <dbReference type="SAM" id="MobiDB-lite"/>
    </source>
</evidence>